<dbReference type="SUPFAM" id="SSF53098">
    <property type="entry name" value="Ribonuclease H-like"/>
    <property type="match status" value="1"/>
</dbReference>
<sequence>MTATYHPIAPITHQRDIFPQPITALCFDPVSDTLWSGNNSGRIVAYYGAQGSSGVTFPVGGDLAVKGLVAGDSLVRATGVSSNGIGAWAKGGANRWFFRSTSSITAFSNNSPVGSVFFACTAAQELISLNSQTGDVVRRSPAISIYTHLANSSSTLLSGGSDGYVRGHDPRTGSSSVGAVQAHTHGIQGLVATGTFFYTIGLGLRQGRPFPDPLVKVYDTRNMKPLPPVPFSAGPGFIDLLPKRSATIVITSSRGLVNIVDVSNVTNTEFYQLDTQTYVTSTAVSPTGTYMAFGDADGAISLLTAADEDAILPLNGFEGQPIEWADPPDPLPDIDWNDSTPLNVIGMPHYTSLLLSSWTSKFLPTVKQSTVAPLPAKIPSQILSSMKTNDNVAYAALPKELRGRRNVVYSQPKSKARFRSGKGRGEVEPETPTQDYDPDDIPRWYRKVEIEYSKFGVEDFDFGFYNKTDHSGLETHITNSYTNALVQLLHHTLPIRKLANAHIATDCPREHCLFCELGFLVKMLDDAKGTNCQSTNFCKTVEVLAQTNNLIELMDYGIENPDHNYAHMIQSCHRFLMDTMAVEWNEYPNNPRLLPIGHGGLSDQTEPPLPFITQLCGVDAKNVTTCTNCGAAREKENMVHVVDLTYPKKAPPHDPANGSDLVSIIRSSLLRHSTHKATCFSCNRPFVTFESRRSIASRDLPPVLALNAGVFSEETLRYWKDGRTRDAQGQSQVQHFLQPTIELRGQVNGVDDPTAVTYRLRGMVVRVVTKEERSHLVAVVRLPDEELERWEKDQPWYLFNDFSVRSLSEDDALSFQGNWKVPTVLYYERVDAVQRLDFSSLPMELDPSILCQDTNITLNRDPASIKHELLAPEELPRPGTLVAIDAEFVSMQQEETEYRSDGTKKVLRPARLSLARVSVLRGDGPKEGVPFIDDHIHTSEVIVDYLTEFSGIKFGDLDPHMSRYTLTPLKVVYKKLRLLVDKGCVFIGHGLSKDFRIINIFVPPDQVIDTVDLYFIRARQRRLSLRFLAWFVLKENIQTETHDSIEDALSALRLYKTYIEMEDEGSFDEKLEELYREGKQYNYRPPVQPGIVAAQAASASAGPSSGTATPHTGMLMSPFAGQAPVQVSQNLLQSAFMTGQFNSMAMPLSPGMQAPPTFFSASAPRGGGGGSANQRNWRSR</sequence>
<dbReference type="InterPro" id="IPR028889">
    <property type="entry name" value="USP"/>
</dbReference>
<dbReference type="InterPro" id="IPR028881">
    <property type="entry name" value="PAN2_UCH_dom"/>
</dbReference>
<evidence type="ECO:0000256" key="8">
    <source>
        <dbReference type="ARBA" id="ARBA00022839"/>
    </source>
</evidence>
<dbReference type="InterPro" id="IPR012337">
    <property type="entry name" value="RNaseH-like_sf"/>
</dbReference>
<feature type="binding site" evidence="9">
    <location>
        <position position="887"/>
    </location>
    <ligand>
        <name>a divalent metal cation</name>
        <dbReference type="ChEBI" id="CHEBI:60240"/>
        <note>catalytic</note>
    </ligand>
</feature>
<dbReference type="InterPro" id="IPR013520">
    <property type="entry name" value="Ribonucl_H"/>
</dbReference>
<feature type="binding site" evidence="9">
    <location>
        <position position="1047"/>
    </location>
    <ligand>
        <name>a divalent metal cation</name>
        <dbReference type="ChEBI" id="CHEBI:60240"/>
        <note>catalytic</note>
    </ligand>
</feature>
<evidence type="ECO:0000256" key="2">
    <source>
        <dbReference type="ARBA" id="ARBA00022490"/>
    </source>
</evidence>
<keyword evidence="3" id="KW-0853">WD repeat</keyword>
<comment type="cofactor">
    <cofactor evidence="9">
        <name>a divalent metal cation</name>
        <dbReference type="ChEBI" id="CHEBI:60240"/>
    </cofactor>
    <text evidence="9">Binds 2 metal cations per subunit in the catalytic exonuclease domain.</text>
</comment>
<keyword evidence="7 9" id="KW-0378">Hydrolase</keyword>
<dbReference type="FunFam" id="3.30.420.10:FF:000028">
    <property type="entry name" value="PAN2-PAN3 deadenylation complex catalytic subunit PAN2"/>
    <property type="match status" value="1"/>
</dbReference>
<dbReference type="PANTHER" id="PTHR15728:SF0">
    <property type="entry name" value="PAN2-PAN3 DEADENYLATION COMPLEX CATALYTIC SUBUNIT PAN2"/>
    <property type="match status" value="1"/>
</dbReference>
<dbReference type="Gene3D" id="3.90.70.10">
    <property type="entry name" value="Cysteine proteinases"/>
    <property type="match status" value="1"/>
</dbReference>
<dbReference type="GO" id="GO:0031251">
    <property type="term" value="C:PAN complex"/>
    <property type="evidence" value="ECO:0007669"/>
    <property type="project" value="UniProtKB-UniRule"/>
</dbReference>
<evidence type="ECO:0000313" key="13">
    <source>
        <dbReference type="Proteomes" id="UP000703269"/>
    </source>
</evidence>
<dbReference type="Gene3D" id="3.30.420.10">
    <property type="entry name" value="Ribonuclease H-like superfamily/Ribonuclease H"/>
    <property type="match status" value="1"/>
</dbReference>
<dbReference type="InterPro" id="IPR030843">
    <property type="entry name" value="PAN2"/>
</dbReference>
<reference evidence="12 13" key="1">
    <citation type="submission" date="2021-08" db="EMBL/GenBank/DDBJ databases">
        <title>Draft Genome Sequence of Phanerochaete sordida strain YK-624.</title>
        <authorList>
            <person name="Mori T."/>
            <person name="Dohra H."/>
            <person name="Suzuki T."/>
            <person name="Kawagishi H."/>
            <person name="Hirai H."/>
        </authorList>
    </citation>
    <scope>NUCLEOTIDE SEQUENCE [LARGE SCALE GENOMIC DNA]</scope>
    <source>
        <strain evidence="12 13">YK-624</strain>
    </source>
</reference>
<dbReference type="SMART" id="SM00479">
    <property type="entry name" value="EXOIII"/>
    <property type="match status" value="1"/>
</dbReference>
<gene>
    <name evidence="9" type="primary">PAN2</name>
    <name evidence="12" type="ORF">PsYK624_040010</name>
</gene>
<dbReference type="InterPro" id="IPR001680">
    <property type="entry name" value="WD40_rpt"/>
</dbReference>
<dbReference type="InterPro" id="IPR011047">
    <property type="entry name" value="Quinoprotein_ADH-like_sf"/>
</dbReference>
<dbReference type="GO" id="GO:0046872">
    <property type="term" value="F:metal ion binding"/>
    <property type="evidence" value="ECO:0007669"/>
    <property type="project" value="UniProtKB-KW"/>
</dbReference>
<comment type="domain">
    <text evidence="9">The linker, or PAN3 interaction domain (PID), between the WD40 repeats and the pseudo-UCH domain mediates interaction with PAN3.</text>
</comment>
<dbReference type="CDD" id="cd06143">
    <property type="entry name" value="PAN2_exo"/>
    <property type="match status" value="1"/>
</dbReference>
<dbReference type="InterPro" id="IPR036397">
    <property type="entry name" value="RNaseH_sf"/>
</dbReference>
<dbReference type="EC" id="3.1.13.4" evidence="9"/>
<dbReference type="GO" id="GO:0006397">
    <property type="term" value="P:mRNA processing"/>
    <property type="evidence" value="ECO:0007669"/>
    <property type="project" value="UniProtKB-KW"/>
</dbReference>
<dbReference type="SMART" id="SM00320">
    <property type="entry name" value="WD40"/>
    <property type="match status" value="3"/>
</dbReference>
<evidence type="ECO:0000313" key="12">
    <source>
        <dbReference type="EMBL" id="GJE87918.1"/>
    </source>
</evidence>
<protein>
    <recommendedName>
        <fullName evidence="9">PAN2-PAN3 deadenylation complex catalytic subunit PAN2</fullName>
        <ecNumber evidence="9">3.1.13.4</ecNumber>
    </recommendedName>
    <alternativeName>
        <fullName evidence="9">PAB1P-dependent poly(A)-specific ribonuclease</fullName>
    </alternativeName>
    <alternativeName>
        <fullName evidence="9">Poly(A)-nuclease deadenylation complex subunit 2</fullName>
        <shortName evidence="9">PAN deadenylation complex subunit 2</shortName>
    </alternativeName>
</protein>
<dbReference type="EMBL" id="BPQB01000008">
    <property type="protein sequence ID" value="GJE87918.1"/>
    <property type="molecule type" value="Genomic_DNA"/>
</dbReference>
<accession>A0A9P3G2N5</accession>
<dbReference type="SUPFAM" id="SSF50998">
    <property type="entry name" value="Quinoprotein alcohol dehydrogenase-like"/>
    <property type="match status" value="1"/>
</dbReference>
<feature type="domain" description="USP" evidence="11">
    <location>
        <begin position="471"/>
        <end position="830"/>
    </location>
</feature>
<evidence type="ECO:0000256" key="5">
    <source>
        <dbReference type="ARBA" id="ARBA00022722"/>
    </source>
</evidence>
<evidence type="ECO:0000256" key="4">
    <source>
        <dbReference type="ARBA" id="ARBA00022664"/>
    </source>
</evidence>
<keyword evidence="2 9" id="KW-0963">Cytoplasm</keyword>
<dbReference type="AlphaFoldDB" id="A0A9P3G2N5"/>
<proteinExistence type="inferred from homology"/>
<organism evidence="12 13">
    <name type="scientific">Phanerochaete sordida</name>
    <dbReference type="NCBI Taxonomy" id="48140"/>
    <lineage>
        <taxon>Eukaryota</taxon>
        <taxon>Fungi</taxon>
        <taxon>Dikarya</taxon>
        <taxon>Basidiomycota</taxon>
        <taxon>Agaricomycotina</taxon>
        <taxon>Agaricomycetes</taxon>
        <taxon>Polyporales</taxon>
        <taxon>Phanerochaetaceae</taxon>
        <taxon>Phanerochaete</taxon>
    </lineage>
</organism>
<dbReference type="OrthoDB" id="16516at2759"/>
<name>A0A9P3G2N5_9APHY</name>
<dbReference type="Proteomes" id="UP000703269">
    <property type="component" value="Unassembled WGS sequence"/>
</dbReference>
<dbReference type="GO" id="GO:0000289">
    <property type="term" value="P:nuclear-transcribed mRNA poly(A) tail shortening"/>
    <property type="evidence" value="ECO:0007669"/>
    <property type="project" value="UniProtKB-UniRule"/>
</dbReference>
<evidence type="ECO:0000256" key="3">
    <source>
        <dbReference type="ARBA" id="ARBA00022574"/>
    </source>
</evidence>
<dbReference type="PROSITE" id="PS50235">
    <property type="entry name" value="USP_3"/>
    <property type="match status" value="1"/>
</dbReference>
<feature type="binding site" evidence="9">
    <location>
        <position position="994"/>
    </location>
    <ligand>
        <name>a divalent metal cation</name>
        <dbReference type="ChEBI" id="CHEBI:60240"/>
        <note>catalytic</note>
    </ligand>
</feature>
<comment type="catalytic activity">
    <reaction evidence="9">
        <text>Exonucleolytic cleavage of poly(A) to 5'-AMP.</text>
        <dbReference type="EC" id="3.1.13.4"/>
    </reaction>
</comment>
<comment type="domain">
    <text evidence="9">Contains a pseudo-UCH domain. This ubiquitin C-terminal hydrolase (UCH)-like or ubiquitin specific protease (USP)-like domain is predicted to be catalytically inactive because it lacks the active site catalytic triad characteristic of thiol proteases, with residues at the equivalent structural positions that are incompatible with catalysis, and it cannot bind ubiquitin. It functions as a structural scaffold for intra- and intermolecular interactions in the complex.</text>
</comment>
<dbReference type="GO" id="GO:0000932">
    <property type="term" value="C:P-body"/>
    <property type="evidence" value="ECO:0007669"/>
    <property type="project" value="TreeGrafter"/>
</dbReference>
<feature type="binding site" evidence="9">
    <location>
        <position position="885"/>
    </location>
    <ligand>
        <name>a divalent metal cation</name>
        <dbReference type="ChEBI" id="CHEBI:60240"/>
        <note>catalytic</note>
    </ligand>
</feature>
<dbReference type="InterPro" id="IPR050785">
    <property type="entry name" value="PAN2-PAN3_catalytic_subunit"/>
</dbReference>
<evidence type="ECO:0000256" key="10">
    <source>
        <dbReference type="SAM" id="MobiDB-lite"/>
    </source>
</evidence>
<keyword evidence="6 9" id="KW-0479">Metal-binding</keyword>
<comment type="similarity">
    <text evidence="9">Belongs to the peptidase C19 family. PAN2 subfamily.</text>
</comment>
<feature type="region of interest" description="Disordered" evidence="10">
    <location>
        <begin position="412"/>
        <end position="438"/>
    </location>
</feature>
<keyword evidence="8 9" id="KW-0269">Exonuclease</keyword>
<comment type="subcellular location">
    <subcellularLocation>
        <location evidence="1 9">Cytoplasm</location>
    </subcellularLocation>
</comment>
<keyword evidence="13" id="KW-1185">Reference proteome</keyword>
<dbReference type="GO" id="GO:0003676">
    <property type="term" value="F:nucleic acid binding"/>
    <property type="evidence" value="ECO:0007669"/>
    <property type="project" value="InterPro"/>
</dbReference>
<dbReference type="SUPFAM" id="SSF54001">
    <property type="entry name" value="Cysteine proteinases"/>
    <property type="match status" value="1"/>
</dbReference>
<dbReference type="Gene3D" id="2.130.10.10">
    <property type="entry name" value="YVTN repeat-like/Quinoprotein amine dehydrogenase"/>
    <property type="match status" value="1"/>
</dbReference>
<comment type="function">
    <text evidence="9">Catalytic subunit of the poly(A)-nuclease (PAN) deadenylation complex, one of two cytoplasmic mRNA deadenylases involved in mRNA turnover. PAN specifically shortens poly(A) tails of RNA and the activity is stimulated by poly(A)-binding protein PAB1. PAN deadenylation is followed by rapid degradation of the shortened mRNA tails by the CCR4-NOT complex. Deadenylated mRNAs are then degraded by two alternative mechanisms, namely exosome-mediated 3'-5' exonucleolytic degradation, or deadenlyation-dependent mRNA decaping and subsequent 5'-3' exonucleolytic degradation by XRN1. May also be involved in post-transcriptional maturation of mRNA poly(A) tails.</text>
</comment>
<comment type="activity regulation">
    <text evidence="9">Positively regulated by the regulatory subunit PAN3.</text>
</comment>
<evidence type="ECO:0000256" key="9">
    <source>
        <dbReference type="HAMAP-Rule" id="MF_03182"/>
    </source>
</evidence>
<evidence type="ECO:0000256" key="1">
    <source>
        <dbReference type="ARBA" id="ARBA00004496"/>
    </source>
</evidence>
<dbReference type="PANTHER" id="PTHR15728">
    <property type="entry name" value="DEADENYLATION COMPLEX CATALYTIC SUBUNIT PAN2"/>
    <property type="match status" value="1"/>
</dbReference>
<evidence type="ECO:0000256" key="7">
    <source>
        <dbReference type="ARBA" id="ARBA00022801"/>
    </source>
</evidence>
<comment type="caution">
    <text evidence="12">The sequence shown here is derived from an EMBL/GenBank/DDBJ whole genome shotgun (WGS) entry which is preliminary data.</text>
</comment>
<evidence type="ECO:0000256" key="6">
    <source>
        <dbReference type="ARBA" id="ARBA00022723"/>
    </source>
</evidence>
<comment type="subunit">
    <text evidence="9">Forms a heterotrimer with an asymmetric homodimer of the regulatory subunit PAN3 to form the poly(A)-nuclease (PAN) deadenylation complex.</text>
</comment>
<evidence type="ECO:0000259" key="11">
    <source>
        <dbReference type="PROSITE" id="PS50235"/>
    </source>
</evidence>
<dbReference type="Pfam" id="PF13423">
    <property type="entry name" value="UCH_1"/>
    <property type="match status" value="1"/>
</dbReference>
<dbReference type="HAMAP" id="MF_03182">
    <property type="entry name" value="PAN2"/>
    <property type="match status" value="1"/>
</dbReference>
<keyword evidence="4 9" id="KW-0507">mRNA processing</keyword>
<feature type="region of interest" description="Disordered" evidence="10">
    <location>
        <begin position="1155"/>
        <end position="1180"/>
    </location>
</feature>
<dbReference type="InterPro" id="IPR015943">
    <property type="entry name" value="WD40/YVTN_repeat-like_dom_sf"/>
</dbReference>
<comment type="caution">
    <text evidence="9">Lacks conserved residue(s) required for the propagation of feature annotation.</text>
</comment>
<dbReference type="Pfam" id="PF00929">
    <property type="entry name" value="RNase_T"/>
    <property type="match status" value="1"/>
</dbReference>
<dbReference type="GO" id="GO:0004535">
    <property type="term" value="F:poly(A)-specific ribonuclease activity"/>
    <property type="evidence" value="ECO:0007669"/>
    <property type="project" value="UniProtKB-UniRule"/>
</dbReference>
<keyword evidence="5 9" id="KW-0540">Nuclease</keyword>
<dbReference type="InterPro" id="IPR038765">
    <property type="entry name" value="Papain-like_cys_pep_sf"/>
</dbReference>